<evidence type="ECO:0000313" key="3">
    <source>
        <dbReference type="Proteomes" id="UP000225740"/>
    </source>
</evidence>
<name>A0A2G1W0S1_9BACT</name>
<gene>
    <name evidence="2" type="ORF">CEE69_25310</name>
</gene>
<evidence type="ECO:0000256" key="1">
    <source>
        <dbReference type="SAM" id="MobiDB-lite"/>
    </source>
</evidence>
<feature type="compositionally biased region" description="Polar residues" evidence="1">
    <location>
        <begin position="132"/>
        <end position="141"/>
    </location>
</feature>
<protein>
    <recommendedName>
        <fullName evidence="4">DUF1376 domain-containing protein</fullName>
    </recommendedName>
</protein>
<organism evidence="2 3">
    <name type="scientific">Rhodopirellula bahusiensis</name>
    <dbReference type="NCBI Taxonomy" id="2014065"/>
    <lineage>
        <taxon>Bacteria</taxon>
        <taxon>Pseudomonadati</taxon>
        <taxon>Planctomycetota</taxon>
        <taxon>Planctomycetia</taxon>
        <taxon>Pirellulales</taxon>
        <taxon>Pirellulaceae</taxon>
        <taxon>Rhodopirellula</taxon>
    </lineage>
</organism>
<dbReference type="EMBL" id="NIZW01000026">
    <property type="protein sequence ID" value="PHQ32450.1"/>
    <property type="molecule type" value="Genomic_DNA"/>
</dbReference>
<comment type="caution">
    <text evidence="2">The sequence shown here is derived from an EMBL/GenBank/DDBJ whole genome shotgun (WGS) entry which is preliminary data.</text>
</comment>
<accession>A0A2G1W0S1</accession>
<feature type="region of interest" description="Disordered" evidence="1">
    <location>
        <begin position="106"/>
        <end position="146"/>
    </location>
</feature>
<feature type="region of interest" description="Disordered" evidence="1">
    <location>
        <begin position="232"/>
        <end position="251"/>
    </location>
</feature>
<sequence length="251" mass="28813">MKSGCTNHPKFRALMRRLCAPQYAVVGVLESVWMLASQFADDGDLTRFTAEEIADFVAWEGDANELLQTLIECRWLDENEGQITVHDWAEHCPKYVADRLAKRKQRAQVSQNVGDSPRQVENVAENRGLPSQVKSNPTKSKCASRKRDASLSEEFDQWWEHYPKKVDKQRARKKFDAAVSTIRKSESFEESKAVDWLIDRTRNYASSVAGTESRYIKGPAAWLHEERYWDESAPTAPEEVRDDFNPEVDSL</sequence>
<proteinExistence type="predicted"/>
<dbReference type="AlphaFoldDB" id="A0A2G1W0S1"/>
<evidence type="ECO:0000313" key="2">
    <source>
        <dbReference type="EMBL" id="PHQ32450.1"/>
    </source>
</evidence>
<dbReference type="Proteomes" id="UP000225740">
    <property type="component" value="Unassembled WGS sequence"/>
</dbReference>
<reference evidence="2 3" key="1">
    <citation type="submission" date="2017-06" db="EMBL/GenBank/DDBJ databases">
        <title>Description of Rhodopirellula bahusiensis sp. nov.</title>
        <authorList>
            <person name="Kizina J."/>
            <person name="Harder J."/>
        </authorList>
    </citation>
    <scope>NUCLEOTIDE SEQUENCE [LARGE SCALE GENOMIC DNA]</scope>
    <source>
        <strain evidence="2 3">SWK21</strain>
    </source>
</reference>
<keyword evidence="3" id="KW-1185">Reference proteome</keyword>
<evidence type="ECO:0008006" key="4">
    <source>
        <dbReference type="Google" id="ProtNLM"/>
    </source>
</evidence>